<reference evidence="2 3" key="1">
    <citation type="journal article" date="2024" name="Nat. Commun.">
        <title>Phylogenomics reveals the evolutionary origins of lichenization in chlorophyte algae.</title>
        <authorList>
            <person name="Puginier C."/>
            <person name="Libourel C."/>
            <person name="Otte J."/>
            <person name="Skaloud P."/>
            <person name="Haon M."/>
            <person name="Grisel S."/>
            <person name="Petersen M."/>
            <person name="Berrin J.G."/>
            <person name="Delaux P.M."/>
            <person name="Dal Grande F."/>
            <person name="Keller J."/>
        </authorList>
    </citation>
    <scope>NUCLEOTIDE SEQUENCE [LARGE SCALE GENOMIC DNA]</scope>
    <source>
        <strain evidence="2 3">SAG 2043</strain>
    </source>
</reference>
<accession>A0AAW1PTH5</accession>
<evidence type="ECO:0000313" key="3">
    <source>
        <dbReference type="Proteomes" id="UP001489004"/>
    </source>
</evidence>
<gene>
    <name evidence="2" type="ORF">WJX72_012383</name>
</gene>
<dbReference type="PANTHER" id="PTHR38543">
    <property type="entry name" value="OS04G0465800 PROTEIN"/>
    <property type="match status" value="1"/>
</dbReference>
<keyword evidence="3" id="KW-1185">Reference proteome</keyword>
<dbReference type="EMBL" id="JALJOR010000009">
    <property type="protein sequence ID" value="KAK9811918.1"/>
    <property type="molecule type" value="Genomic_DNA"/>
</dbReference>
<name>A0AAW1PTH5_9CHLO</name>
<keyword evidence="1" id="KW-1133">Transmembrane helix</keyword>
<proteinExistence type="predicted"/>
<evidence type="ECO:0000313" key="2">
    <source>
        <dbReference type="EMBL" id="KAK9811918.1"/>
    </source>
</evidence>
<evidence type="ECO:0000256" key="1">
    <source>
        <dbReference type="SAM" id="Phobius"/>
    </source>
</evidence>
<feature type="transmembrane region" description="Helical" evidence="1">
    <location>
        <begin position="232"/>
        <end position="251"/>
    </location>
</feature>
<protein>
    <submittedName>
        <fullName evidence="2">Uncharacterized protein</fullName>
    </submittedName>
</protein>
<feature type="transmembrane region" description="Helical" evidence="1">
    <location>
        <begin position="196"/>
        <end position="212"/>
    </location>
</feature>
<dbReference type="PANTHER" id="PTHR38543:SF1">
    <property type="entry name" value="OS04G0465800 PROTEIN"/>
    <property type="match status" value="1"/>
</dbReference>
<comment type="caution">
    <text evidence="2">The sequence shown here is derived from an EMBL/GenBank/DDBJ whole genome shotgun (WGS) entry which is preliminary data.</text>
</comment>
<sequence>MPGPGAHLLTSLGASCTFAHLSEGRFSERHALVFALNSFVGPDIGSCFEWLTNGVHPALAGAVMSAVHHPVHYAVILGLPLAYLYRQLTRKTWPWEARLTQQQAPGLSFRQCLLLVIAGELNHFALDVPFEENGESGMMSWILSTGWFHGEAPIDAAAAFVIGTLCCLLVAGYLYINRSPSLSTSAAKRQKAVQSAVLLTVFISLYSLWCYYRVYLTKPRAPALGEEADLGILVYVVSFWLLPFALCAASVPAKALQPTVLSDTEGTLETDV</sequence>
<dbReference type="AlphaFoldDB" id="A0AAW1PTH5"/>
<keyword evidence="1" id="KW-0472">Membrane</keyword>
<organism evidence="2 3">
    <name type="scientific">[Myrmecia] bisecta</name>
    <dbReference type="NCBI Taxonomy" id="41462"/>
    <lineage>
        <taxon>Eukaryota</taxon>
        <taxon>Viridiplantae</taxon>
        <taxon>Chlorophyta</taxon>
        <taxon>core chlorophytes</taxon>
        <taxon>Trebouxiophyceae</taxon>
        <taxon>Trebouxiales</taxon>
        <taxon>Trebouxiaceae</taxon>
        <taxon>Myrmecia</taxon>
    </lineage>
</organism>
<dbReference type="Proteomes" id="UP001489004">
    <property type="component" value="Unassembled WGS sequence"/>
</dbReference>
<keyword evidence="1" id="KW-0812">Transmembrane</keyword>
<feature type="transmembrane region" description="Helical" evidence="1">
    <location>
        <begin position="156"/>
        <end position="176"/>
    </location>
</feature>